<dbReference type="InParanoid" id="Q7RX68"/>
<dbReference type="OrthoDB" id="10333555at2759"/>
<gene>
    <name evidence="2" type="ORF">NCU00082</name>
</gene>
<dbReference type="Proteomes" id="UP000001805">
    <property type="component" value="Chromosome 3, Linkage Group III"/>
</dbReference>
<accession>Q7RX68</accession>
<sequence>MGCVRLMDYTAHEPSRQSPAKLPPSAPSSRHGHYRRSLPVRSACVRTIACEWVILSVSRTWEVQTPGNRDSGTPPNTGLTGTRSKGLTCPRCSATWLGVTLLGTVATLGNMRRKQGDSGRTATHLAPCSMSRTSEGHRVKGAQGNEMISVHPQRRSDTMNSKREITLDKTLVLIGWMFENGDGLSVTSPLGKRGEHSLSLESHKA</sequence>
<dbReference type="RefSeq" id="XP_956392.1">
    <property type="nucleotide sequence ID" value="XM_951299.1"/>
</dbReference>
<feature type="compositionally biased region" description="Basic and acidic residues" evidence="1">
    <location>
        <begin position="192"/>
        <end position="205"/>
    </location>
</feature>
<feature type="region of interest" description="Disordered" evidence="1">
    <location>
        <begin position="9"/>
        <end position="35"/>
    </location>
</feature>
<dbReference type="EMBL" id="CM002238">
    <property type="protein sequence ID" value="EAA27156.1"/>
    <property type="molecule type" value="Genomic_DNA"/>
</dbReference>
<evidence type="ECO:0000256" key="1">
    <source>
        <dbReference type="SAM" id="MobiDB-lite"/>
    </source>
</evidence>
<evidence type="ECO:0000313" key="2">
    <source>
        <dbReference type="EMBL" id="EAA27156.1"/>
    </source>
</evidence>
<feature type="region of interest" description="Disordered" evidence="1">
    <location>
        <begin position="64"/>
        <end position="84"/>
    </location>
</feature>
<dbReference type="HOGENOM" id="CLU_1533015_0_0_1"/>
<protein>
    <submittedName>
        <fullName evidence="2">Uncharacterized protein</fullName>
    </submittedName>
</protein>
<dbReference type="AlphaFoldDB" id="Q7RX68"/>
<evidence type="ECO:0000313" key="3">
    <source>
        <dbReference type="Proteomes" id="UP000001805"/>
    </source>
</evidence>
<organism evidence="2 3">
    <name type="scientific">Neurospora crassa (strain ATCC 24698 / 74-OR23-1A / CBS 708.71 / DSM 1257 / FGSC 987)</name>
    <dbReference type="NCBI Taxonomy" id="367110"/>
    <lineage>
        <taxon>Eukaryota</taxon>
        <taxon>Fungi</taxon>
        <taxon>Dikarya</taxon>
        <taxon>Ascomycota</taxon>
        <taxon>Pezizomycotina</taxon>
        <taxon>Sordariomycetes</taxon>
        <taxon>Sordariomycetidae</taxon>
        <taxon>Sordariales</taxon>
        <taxon>Sordariaceae</taxon>
        <taxon>Neurospora</taxon>
    </lineage>
</organism>
<feature type="region of interest" description="Disordered" evidence="1">
    <location>
        <begin position="185"/>
        <end position="205"/>
    </location>
</feature>
<proteinExistence type="predicted"/>
<dbReference type="PaxDb" id="5141-EFNCRP00000000132"/>
<keyword evidence="3" id="KW-1185">Reference proteome</keyword>
<dbReference type="VEuPathDB" id="FungiDB:NCU00082"/>
<dbReference type="GeneID" id="3872530"/>
<dbReference type="KEGG" id="ncr:NCU00082"/>
<reference evidence="2 3" key="1">
    <citation type="journal article" date="2003" name="Nature">
        <title>The genome sequence of the filamentous fungus Neurospora crassa.</title>
        <authorList>
            <person name="Galagan J.E."/>
            <person name="Calvo S.E."/>
            <person name="Borkovich K.A."/>
            <person name="Selker E.U."/>
            <person name="Read N.D."/>
            <person name="Jaffe D."/>
            <person name="FitzHugh W."/>
            <person name="Ma L.J."/>
            <person name="Smirnov S."/>
            <person name="Purcell S."/>
            <person name="Rehman B."/>
            <person name="Elkins T."/>
            <person name="Engels R."/>
            <person name="Wang S."/>
            <person name="Nielsen C.B."/>
            <person name="Butler J."/>
            <person name="Endrizzi M."/>
            <person name="Qui D."/>
            <person name="Ianakiev P."/>
            <person name="Bell-Pedersen D."/>
            <person name="Nelson M.A."/>
            <person name="Werner-Washburne M."/>
            <person name="Selitrennikoff C.P."/>
            <person name="Kinsey J.A."/>
            <person name="Braun E.L."/>
            <person name="Zelter A."/>
            <person name="Schulte U."/>
            <person name="Kothe G.O."/>
            <person name="Jedd G."/>
            <person name="Mewes W."/>
            <person name="Staben C."/>
            <person name="Marcotte E."/>
            <person name="Greenberg D."/>
            <person name="Roy A."/>
            <person name="Foley K."/>
            <person name="Naylor J."/>
            <person name="Stange-Thomann N."/>
            <person name="Barrett R."/>
            <person name="Gnerre S."/>
            <person name="Kamal M."/>
            <person name="Kamvysselis M."/>
            <person name="Mauceli E."/>
            <person name="Bielke C."/>
            <person name="Rudd S."/>
            <person name="Frishman D."/>
            <person name="Krystofova S."/>
            <person name="Rasmussen C."/>
            <person name="Metzenberg R.L."/>
            <person name="Perkins D.D."/>
            <person name="Kroken S."/>
            <person name="Cogoni C."/>
            <person name="Macino G."/>
            <person name="Catcheside D."/>
            <person name="Li W."/>
            <person name="Pratt R.J."/>
            <person name="Osmani S.A."/>
            <person name="DeSouza C.P."/>
            <person name="Glass L."/>
            <person name="Orbach M.J."/>
            <person name="Berglund J.A."/>
            <person name="Voelker R."/>
            <person name="Yarden O."/>
            <person name="Plamann M."/>
            <person name="Seiler S."/>
            <person name="Dunlap J."/>
            <person name="Radford A."/>
            <person name="Aramayo R."/>
            <person name="Natvig D.O."/>
            <person name="Alex L.A."/>
            <person name="Mannhaupt G."/>
            <person name="Ebbole D.J."/>
            <person name="Freitag M."/>
            <person name="Paulsen I."/>
            <person name="Sachs M.S."/>
            <person name="Lander E.S."/>
            <person name="Nusbaum C."/>
            <person name="Birren B."/>
        </authorList>
    </citation>
    <scope>NUCLEOTIDE SEQUENCE [LARGE SCALE GENOMIC DNA]</scope>
    <source>
        <strain evidence="3">ATCC 24698 / 74-OR23-1A / CBS 708.71 / DSM 1257 / FGSC 987</strain>
    </source>
</reference>
<feature type="region of interest" description="Disordered" evidence="1">
    <location>
        <begin position="112"/>
        <end position="140"/>
    </location>
</feature>
<name>Q7RX68_NEUCR</name>